<dbReference type="Proteomes" id="UP000009016">
    <property type="component" value="Segment"/>
</dbReference>
<evidence type="ECO:0000313" key="2">
    <source>
        <dbReference type="Proteomes" id="UP000009016"/>
    </source>
</evidence>
<reference evidence="1 2" key="1">
    <citation type="journal article" date="2012" name="J. Virol.">
        <title>Complete Genome Sequence of Aeromonas hydrophila Phage CC2.</title>
        <authorList>
            <person name="Shen C.J."/>
            <person name="Liu Y.J."/>
            <person name="Lu C.P."/>
        </authorList>
    </citation>
    <scope>NUCLEOTIDE SEQUENCE [LARGE SCALE GENOMIC DNA]</scope>
</reference>
<protein>
    <submittedName>
        <fullName evidence="1">Uncharacterized protein</fullName>
    </submittedName>
</protein>
<evidence type="ECO:0000313" key="1">
    <source>
        <dbReference type="EMBL" id="AFN39328.1"/>
    </source>
</evidence>
<proteinExistence type="predicted"/>
<accession>I6WMA9</accession>
<dbReference type="GeneID" id="14016356"/>
<name>I6WMA9_9CAUD</name>
<dbReference type="KEGG" id="vg:14016356"/>
<keyword evidence="2" id="KW-1185">Reference proteome</keyword>
<dbReference type="OrthoDB" id="38586at10239"/>
<organism evidence="1 2">
    <name type="scientific">Aeromonas phage CC2</name>
    <dbReference type="NCBI Taxonomy" id="1204516"/>
    <lineage>
        <taxon>Viruses</taxon>
        <taxon>Duplodnaviria</taxon>
        <taxon>Heunggongvirae</taxon>
        <taxon>Uroviricota</taxon>
        <taxon>Caudoviricetes</taxon>
        <taxon>Pantevenvirales</taxon>
        <taxon>Straboviridae</taxon>
        <taxon>Emmerichvirinae</taxon>
        <taxon>Ceceduovirus</taxon>
        <taxon>Ceceduovirus cc2</taxon>
    </lineage>
</organism>
<sequence length="96" mass="11030">MTERSKKVDRICEHIKNGNFTGDPRDKTTIAQTLKLRYITGGRDHYPDYLVHDGNHGYVSGVFSQDEVNSIQLAFVFRQKAVEVENKNKLFDSIDI</sequence>
<dbReference type="RefSeq" id="YP_007010089.1">
    <property type="nucleotide sequence ID" value="NC_019538.1"/>
</dbReference>
<gene>
    <name evidence="1" type="ORF">CC2_063</name>
</gene>
<dbReference type="EMBL" id="JX123262">
    <property type="protein sequence ID" value="AFN39328.1"/>
    <property type="molecule type" value="Genomic_DNA"/>
</dbReference>